<dbReference type="InterPro" id="IPR029045">
    <property type="entry name" value="ClpP/crotonase-like_dom_sf"/>
</dbReference>
<gene>
    <name evidence="2" type="ORF">EJC49_17675</name>
</gene>
<evidence type="ECO:0000256" key="1">
    <source>
        <dbReference type="ARBA" id="ARBA00005254"/>
    </source>
</evidence>
<dbReference type="RefSeq" id="WP_126701258.1">
    <property type="nucleotide sequence ID" value="NZ_RWKW01000069.1"/>
</dbReference>
<dbReference type="PANTHER" id="PTHR43459">
    <property type="entry name" value="ENOYL-COA HYDRATASE"/>
    <property type="match status" value="1"/>
</dbReference>
<proteinExistence type="inferred from homology"/>
<dbReference type="EMBL" id="RWKW01000069">
    <property type="protein sequence ID" value="RST85008.1"/>
    <property type="molecule type" value="Genomic_DNA"/>
</dbReference>
<dbReference type="PANTHER" id="PTHR43459:SF1">
    <property type="entry name" value="EG:BACN32G11.4 PROTEIN"/>
    <property type="match status" value="1"/>
</dbReference>
<dbReference type="GO" id="GO:0003824">
    <property type="term" value="F:catalytic activity"/>
    <property type="evidence" value="ECO:0007669"/>
    <property type="project" value="UniProtKB-ARBA"/>
</dbReference>
<dbReference type="AlphaFoldDB" id="A0A429YU79"/>
<sequence length="274" mass="28490">MQFSDLAVTDHGNVACVAIVRPETKNALRRETLEQLRAVIAGLSARQDVRAMVLTGCDNAFCSGADLSDPMMGGHLPPEQRGEACASVLDGLMHALIRDIRNAPFPVVVAVNGVAAGGGVGLALAGDIAIAARSARFVLTFTSRLGLVPDLGTSWQLARTLGRARALGVLLTGQPLSSGQALDWGLIWSVAEDEALLGQALDLAATLAAGPVAGQVATRRLLDRAFVSDLDTQLDAERDAQASLVGGAEVVEAMQAFAARRNPDFLAAGRFAKA</sequence>
<dbReference type="Proteomes" id="UP000278398">
    <property type="component" value="Unassembled WGS sequence"/>
</dbReference>
<dbReference type="InterPro" id="IPR014748">
    <property type="entry name" value="Enoyl-CoA_hydra_C"/>
</dbReference>
<dbReference type="InterPro" id="IPR001753">
    <property type="entry name" value="Enoyl-CoA_hydra/iso"/>
</dbReference>
<evidence type="ECO:0000313" key="2">
    <source>
        <dbReference type="EMBL" id="RST85008.1"/>
    </source>
</evidence>
<organism evidence="2 3">
    <name type="scientific">Aquibium carbonis</name>
    <dbReference type="NCBI Taxonomy" id="2495581"/>
    <lineage>
        <taxon>Bacteria</taxon>
        <taxon>Pseudomonadati</taxon>
        <taxon>Pseudomonadota</taxon>
        <taxon>Alphaproteobacteria</taxon>
        <taxon>Hyphomicrobiales</taxon>
        <taxon>Phyllobacteriaceae</taxon>
        <taxon>Aquibium</taxon>
    </lineage>
</organism>
<evidence type="ECO:0000313" key="3">
    <source>
        <dbReference type="Proteomes" id="UP000278398"/>
    </source>
</evidence>
<protein>
    <recommendedName>
        <fullName evidence="4">Enoyl-CoA hydratase</fullName>
    </recommendedName>
</protein>
<comment type="caution">
    <text evidence="2">The sequence shown here is derived from an EMBL/GenBank/DDBJ whole genome shotgun (WGS) entry which is preliminary data.</text>
</comment>
<dbReference type="Pfam" id="PF00378">
    <property type="entry name" value="ECH_1"/>
    <property type="match status" value="1"/>
</dbReference>
<dbReference type="SUPFAM" id="SSF52096">
    <property type="entry name" value="ClpP/crotonase"/>
    <property type="match status" value="1"/>
</dbReference>
<dbReference type="CDD" id="cd06558">
    <property type="entry name" value="crotonase-like"/>
    <property type="match status" value="1"/>
</dbReference>
<dbReference type="Gene3D" id="3.90.226.10">
    <property type="entry name" value="2-enoyl-CoA Hydratase, Chain A, domain 1"/>
    <property type="match status" value="1"/>
</dbReference>
<evidence type="ECO:0008006" key="4">
    <source>
        <dbReference type="Google" id="ProtNLM"/>
    </source>
</evidence>
<dbReference type="OrthoDB" id="7619812at2"/>
<reference evidence="2 3" key="1">
    <citation type="submission" date="2018-12" db="EMBL/GenBank/DDBJ databases">
        <title>Mesorhizobium carbonis sp. nov., isolated from coal mine water.</title>
        <authorList>
            <person name="Xin W."/>
            <person name="Xu Z."/>
            <person name="Xiang F."/>
            <person name="Zhang J."/>
            <person name="Xi L."/>
            <person name="Liu J."/>
        </authorList>
    </citation>
    <scope>NUCLEOTIDE SEQUENCE [LARGE SCALE GENOMIC DNA]</scope>
    <source>
        <strain evidence="2 3">B2.3</strain>
    </source>
</reference>
<keyword evidence="3" id="KW-1185">Reference proteome</keyword>
<name>A0A429YU79_9HYPH</name>
<accession>A0A429YU79</accession>
<comment type="similarity">
    <text evidence="1">Belongs to the enoyl-CoA hydratase/isomerase family.</text>
</comment>
<dbReference type="Gene3D" id="1.10.12.10">
    <property type="entry name" value="Lyase 2-enoyl-coa Hydratase, Chain A, domain 2"/>
    <property type="match status" value="1"/>
</dbReference>